<sequence>MAMEDSYGSGVSASEHAAAEANAKLLQQRQKILEERAKRGIQPGDRVRVYARKGAPYPDLSKRKKYYNEGYSLMSTKTVGGASGDGGDDERKREANAESSKKKKRFDIRPVVGYVIEVRNDRVGVKRNDRTEDTDISYPTFPRSWVEQLDIGEMWEMNTGSRFQNTYGSFSSAEDAAFYQSGGASEGNEGKGVEVSDDFLANSM</sequence>
<evidence type="ECO:0000256" key="1">
    <source>
        <dbReference type="SAM" id="MobiDB-lite"/>
    </source>
</evidence>
<dbReference type="AlphaFoldDB" id="K8EJK5"/>
<accession>K8EJK5</accession>
<evidence type="ECO:0000313" key="2">
    <source>
        <dbReference type="EMBL" id="CCO18184.1"/>
    </source>
</evidence>
<dbReference type="Proteomes" id="UP000198341">
    <property type="component" value="Chromosome 10"/>
</dbReference>
<name>K8EJK5_9CHLO</name>
<feature type="region of interest" description="Disordered" evidence="1">
    <location>
        <begin position="181"/>
        <end position="204"/>
    </location>
</feature>
<feature type="region of interest" description="Disordered" evidence="1">
    <location>
        <begin position="77"/>
        <end position="102"/>
    </location>
</feature>
<organism evidence="2 3">
    <name type="scientific">Bathycoccus prasinos</name>
    <dbReference type="NCBI Taxonomy" id="41875"/>
    <lineage>
        <taxon>Eukaryota</taxon>
        <taxon>Viridiplantae</taxon>
        <taxon>Chlorophyta</taxon>
        <taxon>Mamiellophyceae</taxon>
        <taxon>Mamiellales</taxon>
        <taxon>Bathycoccaceae</taxon>
        <taxon>Bathycoccus</taxon>
    </lineage>
</organism>
<dbReference type="KEGG" id="bpg:Bathy10g04260"/>
<proteinExistence type="predicted"/>
<gene>
    <name evidence="2" type="ordered locus">Bathy10g04260</name>
</gene>
<dbReference type="RefSeq" id="XP_007510651.1">
    <property type="nucleotide sequence ID" value="XM_007510589.1"/>
</dbReference>
<evidence type="ECO:0000313" key="3">
    <source>
        <dbReference type="Proteomes" id="UP000198341"/>
    </source>
</evidence>
<protein>
    <submittedName>
        <fullName evidence="2">Uncharacterized protein</fullName>
    </submittedName>
</protein>
<feature type="compositionally biased region" description="Basic and acidic residues" evidence="1">
    <location>
        <begin position="89"/>
        <end position="100"/>
    </location>
</feature>
<keyword evidence="3" id="KW-1185">Reference proteome</keyword>
<dbReference type="OrthoDB" id="498577at2759"/>
<feature type="region of interest" description="Disordered" evidence="1">
    <location>
        <begin position="36"/>
        <end position="61"/>
    </location>
</feature>
<dbReference type="EMBL" id="FO082269">
    <property type="protein sequence ID" value="CCO18184.1"/>
    <property type="molecule type" value="Genomic_DNA"/>
</dbReference>
<reference evidence="2 3" key="1">
    <citation type="submission" date="2011-10" db="EMBL/GenBank/DDBJ databases">
        <authorList>
            <person name="Genoscope - CEA"/>
        </authorList>
    </citation>
    <scope>NUCLEOTIDE SEQUENCE [LARGE SCALE GENOMIC DNA]</scope>
    <source>
        <strain evidence="2 3">RCC 1105</strain>
    </source>
</reference>
<dbReference type="GeneID" id="19013502"/>